<keyword evidence="1" id="KW-1133">Transmembrane helix</keyword>
<evidence type="ECO:0008006" key="4">
    <source>
        <dbReference type="Google" id="ProtNLM"/>
    </source>
</evidence>
<reference evidence="2 3" key="1">
    <citation type="submission" date="2021-03" db="EMBL/GenBank/DDBJ databases">
        <title>Genomic Encyclopedia of Type Strains, Phase IV (KMG-IV): sequencing the most valuable type-strain genomes for metagenomic binning, comparative biology and taxonomic classification.</title>
        <authorList>
            <person name="Goeker M."/>
        </authorList>
    </citation>
    <scope>NUCLEOTIDE SEQUENCE [LARGE SCALE GENOMIC DNA]</scope>
    <source>
        <strain evidence="2 3">DSM 14349</strain>
    </source>
</reference>
<feature type="transmembrane region" description="Helical" evidence="1">
    <location>
        <begin position="53"/>
        <end position="78"/>
    </location>
</feature>
<organism evidence="2 3">
    <name type="scientific">Paenibacillus turicensis</name>
    <dbReference type="NCBI Taxonomy" id="160487"/>
    <lineage>
        <taxon>Bacteria</taxon>
        <taxon>Bacillati</taxon>
        <taxon>Bacillota</taxon>
        <taxon>Bacilli</taxon>
        <taxon>Bacillales</taxon>
        <taxon>Paenibacillaceae</taxon>
        <taxon>Paenibacillus</taxon>
    </lineage>
</organism>
<gene>
    <name evidence="2" type="ORF">J2Z32_003109</name>
</gene>
<dbReference type="RefSeq" id="WP_342453969.1">
    <property type="nucleotide sequence ID" value="NZ_JAGGKG010000015.1"/>
</dbReference>
<sequence>MKEHMDKEHSIPQPNYELMWSNIEQEAKRRQAHAQTTKTINLPRRSFSQKLKAMPMSVAVVSLLLFAVPVFAGVALNWDKIGGGNVATALSNGIGQQYDLHVSDEGVTMNLHGVVTDGEKMKMILSLDVDNKNEDLTSYEGFATENNIMTGEGNSKAKVSGYLSYDPDSKKLLGIYETPDSLKDGNKNYKFEAQNLIFYKNKEIPLKASFKAGDMIYTGDTKYPVIQIESIAHIKEQTVIRYAIPGVSNDLGSAIPRLTLNDHDQNKEAIPTYLPTDKKQLLIEQVFDVNAKGWEQAQLHLTYTDEAKRISGTWELAFHADGKKASEAMFTKELQATPQFVEKTGITLQQLIISPLDIMVNFENQDSFKKGSVHYNTVKLMIGDKTITGGWNLKAVEGKDKFQHLFQFESPQRYKNWADTPMKLILKDATVVKRDTSKNWVTLQQPTTDKQKTSMLVDGFTINFTYYTEDGKLVVEASSDSKGFKGVNQTTLRINGKELIPDISPKGMVSTGVNIDRYSNLPLTEKIELNPGVYKYFDPSRDIEINL</sequence>
<accession>A0ABS4FVA2</accession>
<name>A0ABS4FVA2_9BACL</name>
<evidence type="ECO:0000256" key="1">
    <source>
        <dbReference type="SAM" id="Phobius"/>
    </source>
</evidence>
<dbReference type="EMBL" id="JAGGKG010000015">
    <property type="protein sequence ID" value="MBP1906459.1"/>
    <property type="molecule type" value="Genomic_DNA"/>
</dbReference>
<protein>
    <recommendedName>
        <fullName evidence="4">RNA polymerase subunit sigma</fullName>
    </recommendedName>
</protein>
<proteinExistence type="predicted"/>
<comment type="caution">
    <text evidence="2">The sequence shown here is derived from an EMBL/GenBank/DDBJ whole genome shotgun (WGS) entry which is preliminary data.</text>
</comment>
<evidence type="ECO:0000313" key="2">
    <source>
        <dbReference type="EMBL" id="MBP1906459.1"/>
    </source>
</evidence>
<evidence type="ECO:0000313" key="3">
    <source>
        <dbReference type="Proteomes" id="UP001519272"/>
    </source>
</evidence>
<keyword evidence="1" id="KW-0472">Membrane</keyword>
<keyword evidence="1" id="KW-0812">Transmembrane</keyword>
<dbReference type="Proteomes" id="UP001519272">
    <property type="component" value="Unassembled WGS sequence"/>
</dbReference>
<keyword evidence="3" id="KW-1185">Reference proteome</keyword>